<proteinExistence type="predicted"/>
<dbReference type="PANTHER" id="PTHR45586">
    <property type="entry name" value="TPR REPEAT-CONTAINING PROTEIN PA4667"/>
    <property type="match status" value="1"/>
</dbReference>
<organism evidence="4 5">
    <name type="scientific">Wandonia haliotis</name>
    <dbReference type="NCBI Taxonomy" id="574963"/>
    <lineage>
        <taxon>Bacteria</taxon>
        <taxon>Pseudomonadati</taxon>
        <taxon>Bacteroidota</taxon>
        <taxon>Flavobacteriia</taxon>
        <taxon>Flavobacteriales</taxon>
        <taxon>Crocinitomicaceae</taxon>
        <taxon>Wandonia</taxon>
    </lineage>
</organism>
<accession>A0ABN1MM47</accession>
<sequence>MLGRILFVLLVVVAISPAMSQGNDHELANMYYTQGEFDKALGYYENLVKRSNNPFYIERYVECLVKTGDINEAEKQLKKIVRREPMNYQMGVLLGSVLEEADRKEEADKVYREMIDNLPSSSSAVIDLSNRFKSRSKFDWSLETLLKGRKLLKDRYPLNIQLAEAYGALGKTEEMINEYIGLIDYSVAYKSSVQNIMARYLSFEEGESEEYEMMRRKLLERIQKSPDEKVYSELLIWLYLHRGNFAGALIQAKALDRRYKEEGRNVLELGVIAKHSGDYKTARKAFQYVKELGEDKVYFYRAEKELLNTSFIEVTQNRSFNKEEISQTVLEYETVLDRVGKSANSFNLILELAEIKAFYAGEPTSARSLLTTGLTIPGVAKMEIARAKLLLGDIEVLLDNIWEASLFYMQVDKDFKYDAIGAEAKLKNARIFYYDGEFVFAQSQLDVLKGSTSKLIANDAMKLSLLITDNLGLDSNYTAMRQFAQADLLLEQHQYERAFAIYDSVLTYYPFHGLADEVLMRKASAMQYQGRWKEAIPYLEKVYNLHGQDILADDAIMQLAVIYDYHVKDKEKAKEWYRKILFDYKGSLHVIEARKRFRELTSESSSVDNTNETP</sequence>
<dbReference type="Pfam" id="PF13432">
    <property type="entry name" value="TPR_16"/>
    <property type="match status" value="1"/>
</dbReference>
<feature type="signal peptide" evidence="3">
    <location>
        <begin position="1"/>
        <end position="20"/>
    </location>
</feature>
<evidence type="ECO:0000313" key="4">
    <source>
        <dbReference type="EMBL" id="GAA0874299.1"/>
    </source>
</evidence>
<evidence type="ECO:0000256" key="2">
    <source>
        <dbReference type="ARBA" id="ARBA00022803"/>
    </source>
</evidence>
<keyword evidence="2" id="KW-0802">TPR repeat</keyword>
<dbReference type="InterPro" id="IPR051012">
    <property type="entry name" value="CellSynth/LPSAsmb/PSIAsmb"/>
</dbReference>
<dbReference type="PANTHER" id="PTHR45586:SF1">
    <property type="entry name" value="LIPOPOLYSACCHARIDE ASSEMBLY PROTEIN B"/>
    <property type="match status" value="1"/>
</dbReference>
<protein>
    <submittedName>
        <fullName evidence="4">Tetratricopeptide repeat protein</fullName>
    </submittedName>
</protein>
<keyword evidence="5" id="KW-1185">Reference proteome</keyword>
<evidence type="ECO:0000256" key="3">
    <source>
        <dbReference type="SAM" id="SignalP"/>
    </source>
</evidence>
<dbReference type="InterPro" id="IPR011990">
    <property type="entry name" value="TPR-like_helical_dom_sf"/>
</dbReference>
<evidence type="ECO:0000313" key="5">
    <source>
        <dbReference type="Proteomes" id="UP001501126"/>
    </source>
</evidence>
<dbReference type="EMBL" id="BAAAFH010000003">
    <property type="protein sequence ID" value="GAA0874299.1"/>
    <property type="molecule type" value="Genomic_DNA"/>
</dbReference>
<dbReference type="Gene3D" id="1.25.40.10">
    <property type="entry name" value="Tetratricopeptide repeat domain"/>
    <property type="match status" value="2"/>
</dbReference>
<dbReference type="SMART" id="SM00028">
    <property type="entry name" value="TPR"/>
    <property type="match status" value="3"/>
</dbReference>
<dbReference type="SUPFAM" id="SSF48452">
    <property type="entry name" value="TPR-like"/>
    <property type="match status" value="3"/>
</dbReference>
<gene>
    <name evidence="4" type="ORF">GCM10009118_07070</name>
</gene>
<dbReference type="Pfam" id="PF13176">
    <property type="entry name" value="TPR_7"/>
    <property type="match status" value="1"/>
</dbReference>
<name>A0ABN1MM47_9FLAO</name>
<dbReference type="Pfam" id="PF13174">
    <property type="entry name" value="TPR_6"/>
    <property type="match status" value="1"/>
</dbReference>
<keyword evidence="3" id="KW-0732">Signal</keyword>
<dbReference type="Proteomes" id="UP001501126">
    <property type="component" value="Unassembled WGS sequence"/>
</dbReference>
<evidence type="ECO:0000256" key="1">
    <source>
        <dbReference type="ARBA" id="ARBA00022737"/>
    </source>
</evidence>
<dbReference type="RefSeq" id="WP_343785198.1">
    <property type="nucleotide sequence ID" value="NZ_BAAAFH010000003.1"/>
</dbReference>
<dbReference type="InterPro" id="IPR019734">
    <property type="entry name" value="TPR_rpt"/>
</dbReference>
<keyword evidence="1" id="KW-0677">Repeat</keyword>
<feature type="chain" id="PRO_5045786028" evidence="3">
    <location>
        <begin position="21"/>
        <end position="614"/>
    </location>
</feature>
<comment type="caution">
    <text evidence="4">The sequence shown here is derived from an EMBL/GenBank/DDBJ whole genome shotgun (WGS) entry which is preliminary data.</text>
</comment>
<reference evidence="4 5" key="1">
    <citation type="journal article" date="2019" name="Int. J. Syst. Evol. Microbiol.">
        <title>The Global Catalogue of Microorganisms (GCM) 10K type strain sequencing project: providing services to taxonomists for standard genome sequencing and annotation.</title>
        <authorList>
            <consortium name="The Broad Institute Genomics Platform"/>
            <consortium name="The Broad Institute Genome Sequencing Center for Infectious Disease"/>
            <person name="Wu L."/>
            <person name="Ma J."/>
        </authorList>
    </citation>
    <scope>NUCLEOTIDE SEQUENCE [LARGE SCALE GENOMIC DNA]</scope>
    <source>
        <strain evidence="4 5">JCM 16083</strain>
    </source>
</reference>